<proteinExistence type="predicted"/>
<evidence type="ECO:0000313" key="1">
    <source>
        <dbReference type="EMBL" id="AIS31131.1"/>
    </source>
</evidence>
<reference evidence="2" key="2">
    <citation type="submission" date="2014-09" db="EMBL/GenBank/DDBJ databases">
        <authorList>
            <person name="Bishop-Lilly K.A."/>
            <person name="Broomall S.M."/>
            <person name="Chain P.S."/>
            <person name="Chertkov O."/>
            <person name="Coyne S.R."/>
            <person name="Daligault H.E."/>
            <person name="Davenport K.W."/>
            <person name="Erkkila T."/>
            <person name="Frey K.G."/>
            <person name="Gibbons H.S."/>
            <person name="Gu W."/>
            <person name="Jaissle J."/>
            <person name="Johnson S.L."/>
            <person name="Koroleva G.I."/>
            <person name="Ladner J.T."/>
            <person name="Lo C.-C."/>
            <person name="Minogue T.D."/>
            <person name="Munk C."/>
            <person name="Palacios G.F."/>
            <person name="Redden C.L."/>
            <person name="Rosenzweig C.N."/>
            <person name="Scholz M.B."/>
            <person name="Teshima H."/>
            <person name="Xu Y."/>
        </authorList>
    </citation>
    <scope>NUCLEOTIDE SEQUENCE</scope>
    <source>
        <strain evidence="2">Mb9</strain>
    </source>
</reference>
<gene>
    <name evidence="1" type="ORF">BRM9_0304</name>
    <name evidence="3" type="ORF">ISP06_08415</name>
    <name evidence="2" type="ORF">MB9_2088</name>
</gene>
<evidence type="ECO:0000313" key="2">
    <source>
        <dbReference type="EMBL" id="CEL25707.1"/>
    </source>
</evidence>
<dbReference type="Proteomes" id="UP000062768">
    <property type="component" value="Chromosome I"/>
</dbReference>
<accession>A0A089Z8J2</accession>
<organism evidence="1 4">
    <name type="scientific">Methanobacterium formicicum</name>
    <dbReference type="NCBI Taxonomy" id="2162"/>
    <lineage>
        <taxon>Archaea</taxon>
        <taxon>Methanobacteriati</taxon>
        <taxon>Methanobacteriota</taxon>
        <taxon>Methanomada group</taxon>
        <taxon>Methanobacteria</taxon>
        <taxon>Methanobacteriales</taxon>
        <taxon>Methanobacteriaceae</taxon>
        <taxon>Methanobacterium</taxon>
    </lineage>
</organism>
<dbReference type="PATRIC" id="fig|2162.10.peg.2160"/>
<reference evidence="3" key="3">
    <citation type="submission" date="2020-10" db="EMBL/GenBank/DDBJ databases">
        <title>Dehalococcoides mccartyi of a TCE/Cr reducing biochatode.</title>
        <authorList>
            <person name="Matturro B."/>
        </authorList>
    </citation>
    <scope>NUCLEOTIDE SEQUENCE</scope>
    <source>
        <strain evidence="3">Bin2</strain>
    </source>
</reference>
<name>A0A089Z8J2_METFO</name>
<dbReference type="OrthoDB" id="67120at2157"/>
<dbReference type="GeneID" id="26740320"/>
<dbReference type="EMBL" id="CP006933">
    <property type="protein sequence ID" value="AIS31131.1"/>
    <property type="molecule type" value="Genomic_DNA"/>
</dbReference>
<dbReference type="Proteomes" id="UP000606900">
    <property type="component" value="Unassembled WGS sequence"/>
</dbReference>
<evidence type="ECO:0000313" key="5">
    <source>
        <dbReference type="Proteomes" id="UP000062768"/>
    </source>
</evidence>
<dbReference type="RefSeq" id="WP_048084537.1">
    <property type="nucleotide sequence ID" value="NZ_CALCVY010000018.1"/>
</dbReference>
<protein>
    <submittedName>
        <fullName evidence="1">Uncharacterized protein</fullName>
    </submittedName>
</protein>
<sequence>MSEEEVQKITAAFLSETQENPVNIILTAVLMGFTNSLWKVSGEGSGGITRAFGEDLWDLIKAGSVMLGEEKDTSTPEKALEFYAEYLGGYFNIADEISYNLGEDSLNVSIKGCKLHHFTDYLEAKDVPRSIGCPMALSLISLMEDVTGESYIIDELKSTDSNSEIVLKAL</sequence>
<reference evidence="1" key="1">
    <citation type="submission" date="2013-12" db="EMBL/GenBank/DDBJ databases">
        <title>The complete genome sequence of Methanobacterium sp. BRM9.</title>
        <authorList>
            <consortium name="Pastoral Greenhouse Gas Research Consortium"/>
            <person name="Kelly W.J."/>
            <person name="Leahy S.C."/>
            <person name="Perry R."/>
            <person name="Li D."/>
            <person name="Altermann E."/>
            <person name="Lambie S.C."/>
            <person name="Attwood G.T."/>
        </authorList>
    </citation>
    <scope>NUCLEOTIDE SEQUENCE [LARGE SCALE GENOMIC DNA]</scope>
    <source>
        <strain evidence="1">BRM9</strain>
    </source>
</reference>
<evidence type="ECO:0000313" key="3">
    <source>
        <dbReference type="EMBL" id="MBF4475475.1"/>
    </source>
</evidence>
<evidence type="ECO:0000313" key="4">
    <source>
        <dbReference type="Proteomes" id="UP000029661"/>
    </source>
</evidence>
<dbReference type="Proteomes" id="UP000029661">
    <property type="component" value="Chromosome"/>
</dbReference>
<dbReference type="STRING" id="2162.BRM9_0304"/>
<keyword evidence="5" id="KW-1185">Reference proteome</keyword>
<dbReference type="KEGG" id="mfc:BRM9_0304"/>
<dbReference type="AlphaFoldDB" id="A0A089Z8J2"/>
<dbReference type="EMBL" id="LN734822">
    <property type="protein sequence ID" value="CEL25707.1"/>
    <property type="molecule type" value="Genomic_DNA"/>
</dbReference>
<dbReference type="EMBL" id="JADIIL010000033">
    <property type="protein sequence ID" value="MBF4475475.1"/>
    <property type="molecule type" value="Genomic_DNA"/>
</dbReference>